<evidence type="ECO:0008006" key="4">
    <source>
        <dbReference type="Google" id="ProtNLM"/>
    </source>
</evidence>
<keyword evidence="1" id="KW-0732">Signal</keyword>
<keyword evidence="3" id="KW-1185">Reference proteome</keyword>
<protein>
    <recommendedName>
        <fullName evidence="4">Lipoprotein</fullName>
    </recommendedName>
</protein>
<proteinExistence type="predicted"/>
<name>A0ABT5E782_9BACT</name>
<feature type="signal peptide" evidence="1">
    <location>
        <begin position="1"/>
        <end position="15"/>
    </location>
</feature>
<evidence type="ECO:0000313" key="3">
    <source>
        <dbReference type="Proteomes" id="UP001221686"/>
    </source>
</evidence>
<organism evidence="2 3">
    <name type="scientific">Nannocystis bainbridge</name>
    <dbReference type="NCBI Taxonomy" id="2995303"/>
    <lineage>
        <taxon>Bacteria</taxon>
        <taxon>Pseudomonadati</taxon>
        <taxon>Myxococcota</taxon>
        <taxon>Polyangia</taxon>
        <taxon>Nannocystales</taxon>
        <taxon>Nannocystaceae</taxon>
        <taxon>Nannocystis</taxon>
    </lineage>
</organism>
<evidence type="ECO:0000313" key="2">
    <source>
        <dbReference type="EMBL" id="MDC0721288.1"/>
    </source>
</evidence>
<evidence type="ECO:0000256" key="1">
    <source>
        <dbReference type="SAM" id="SignalP"/>
    </source>
</evidence>
<dbReference type="RefSeq" id="WP_272089791.1">
    <property type="nucleotide sequence ID" value="NZ_JAQNDL010000003.1"/>
</dbReference>
<reference evidence="2 3" key="1">
    <citation type="submission" date="2022-11" db="EMBL/GenBank/DDBJ databases">
        <title>Minimal conservation of predation-associated metabolite biosynthetic gene clusters underscores biosynthetic potential of Myxococcota including descriptions for ten novel species: Archangium lansinium sp. nov., Myxococcus landrumus sp. nov., Nannocystis bai.</title>
        <authorList>
            <person name="Ahearne A."/>
            <person name="Stevens C."/>
            <person name="Dowd S."/>
        </authorList>
    </citation>
    <scope>NUCLEOTIDE SEQUENCE [LARGE SCALE GENOMIC DNA]</scope>
    <source>
        <strain evidence="2 3">BB15-2</strain>
    </source>
</reference>
<accession>A0ABT5E782</accession>
<gene>
    <name evidence="2" type="ORF">POL25_30555</name>
</gene>
<sequence length="505" mass="54641">MRILCIAALSLAACAGVNTGQSTRVLAPPEAQLGHGYDSLSGDMRGACVAPRPVNRTRSGGMWRRHVFFARSREEVARQVGFSGGVSLGLSDFGLDLGLENLDRRTHRRATTFTVIQISFDSPGHSLVDYRLQDGAAATLRREGAHKFYEGCGDGFVAAVRSGGLFLGIVALEEVADAELQRVSGGAGVSFFGFGVRAGAGSETRQFFARHRARYYVLQNGGGPGGWNSVSELQDIDVLVQRAQAFEREVQAGATVPTQLIVKPYQVISNLPRGATLWNLLPQQRFLDALALRHGELKRADDEVQSRIAAGYCKRRGDARELERLHARYAPAIEASRKRAQDCQIDPRRSCSDRGLTFVDPPAHARALARCEPPPPPVDLTPPPPPPQPGVDAPCHLWQFSSLSVRVASREYDADGSAPELIVSLHSDGRQIGLPTVSSYSHQGELTDLYLKPGAAVTVSIWDRDLMVDDHLASLAGNVPPMLPSGQWTLGKGETRAVLAAQCRD</sequence>
<dbReference type="EMBL" id="JAQNDL010000003">
    <property type="protein sequence ID" value="MDC0721288.1"/>
    <property type="molecule type" value="Genomic_DNA"/>
</dbReference>
<dbReference type="Proteomes" id="UP001221686">
    <property type="component" value="Unassembled WGS sequence"/>
</dbReference>
<comment type="caution">
    <text evidence="2">The sequence shown here is derived from an EMBL/GenBank/DDBJ whole genome shotgun (WGS) entry which is preliminary data.</text>
</comment>
<feature type="chain" id="PRO_5045053704" description="Lipoprotein" evidence="1">
    <location>
        <begin position="16"/>
        <end position="505"/>
    </location>
</feature>